<evidence type="ECO:0000313" key="3">
    <source>
        <dbReference type="EMBL" id="KAF2650242.1"/>
    </source>
</evidence>
<protein>
    <recommendedName>
        <fullName evidence="5">Integral membrane protein TmpA</fullName>
    </recommendedName>
</protein>
<sequence length="514" mass="57358">MDAAHLADRLERLPPHDQSWPDLEKGDKRAVVHIRSVSSTSTVSFGQVSEKSSKSSHGRSISLGSDAPNIEAIDIPESLPEKHNFRGLRWLRHRALIVYKKFFSVAVITNVVVASIILSRNVRNAKTLLPDLATATATNLTVAILMRCQPIVNLCFTICCAIPTSWPLWFRRHCGKVFHFGGIHSGCTIGATFWFFIFAIRASIDMAKPKEVRSLSVASMTLTWMILFIFISMICMSHPRIRENHHDGWELTHRFGGWTALILLWIQAFLTAKDLSGGLPALKAYLSSPVIWLLVPVTLAIIYPWLHLRKVAVRSEFLSEHAVRLHLDYTDPDIGTTISLSQRPLFDWHGFATITNANGRAFSVIVSNAGDFTKRIISNPPTHLWKRGIPTAGVLTVCPLFKRVVLVATGSGLGPCLSIIIANKTPCRILWIAANPAQTYGQGIIDEVYRTDPEAVIHNTRTQGKRDLALKAYQMYRESEAEAVCIVSNKRFTTKLLYDLETRGIPAYGPIFDS</sequence>
<evidence type="ECO:0008006" key="5">
    <source>
        <dbReference type="Google" id="ProtNLM"/>
    </source>
</evidence>
<keyword evidence="2" id="KW-1133">Transmembrane helix</keyword>
<accession>A0A6A6SRQ8</accession>
<name>A0A6A6SRQ8_9PLEO</name>
<feature type="transmembrane region" description="Helical" evidence="2">
    <location>
        <begin position="284"/>
        <end position="306"/>
    </location>
</feature>
<evidence type="ECO:0000313" key="4">
    <source>
        <dbReference type="Proteomes" id="UP000799324"/>
    </source>
</evidence>
<organism evidence="3 4">
    <name type="scientific">Lophiostoma macrostomum CBS 122681</name>
    <dbReference type="NCBI Taxonomy" id="1314788"/>
    <lineage>
        <taxon>Eukaryota</taxon>
        <taxon>Fungi</taxon>
        <taxon>Dikarya</taxon>
        <taxon>Ascomycota</taxon>
        <taxon>Pezizomycotina</taxon>
        <taxon>Dothideomycetes</taxon>
        <taxon>Pleosporomycetidae</taxon>
        <taxon>Pleosporales</taxon>
        <taxon>Lophiostomataceae</taxon>
        <taxon>Lophiostoma</taxon>
    </lineage>
</organism>
<dbReference type="InterPro" id="IPR052979">
    <property type="entry name" value="Adenylate-forming_domain"/>
</dbReference>
<feature type="transmembrane region" description="Helical" evidence="2">
    <location>
        <begin position="102"/>
        <end position="122"/>
    </location>
</feature>
<reference evidence="3" key="1">
    <citation type="journal article" date="2020" name="Stud. Mycol.">
        <title>101 Dothideomycetes genomes: a test case for predicting lifestyles and emergence of pathogens.</title>
        <authorList>
            <person name="Haridas S."/>
            <person name="Albert R."/>
            <person name="Binder M."/>
            <person name="Bloem J."/>
            <person name="Labutti K."/>
            <person name="Salamov A."/>
            <person name="Andreopoulos B."/>
            <person name="Baker S."/>
            <person name="Barry K."/>
            <person name="Bills G."/>
            <person name="Bluhm B."/>
            <person name="Cannon C."/>
            <person name="Castanera R."/>
            <person name="Culley D."/>
            <person name="Daum C."/>
            <person name="Ezra D."/>
            <person name="Gonzalez J."/>
            <person name="Henrissat B."/>
            <person name="Kuo A."/>
            <person name="Liang C."/>
            <person name="Lipzen A."/>
            <person name="Lutzoni F."/>
            <person name="Magnuson J."/>
            <person name="Mondo S."/>
            <person name="Nolan M."/>
            <person name="Ohm R."/>
            <person name="Pangilinan J."/>
            <person name="Park H.-J."/>
            <person name="Ramirez L."/>
            <person name="Alfaro M."/>
            <person name="Sun H."/>
            <person name="Tritt A."/>
            <person name="Yoshinaga Y."/>
            <person name="Zwiers L.-H."/>
            <person name="Turgeon B."/>
            <person name="Goodwin S."/>
            <person name="Spatafora J."/>
            <person name="Crous P."/>
            <person name="Grigoriev I."/>
        </authorList>
    </citation>
    <scope>NUCLEOTIDE SEQUENCE</scope>
    <source>
        <strain evidence="3">CBS 122681</strain>
    </source>
</reference>
<gene>
    <name evidence="3" type="ORF">K491DRAFT_609217</name>
</gene>
<keyword evidence="2" id="KW-0472">Membrane</keyword>
<feature type="transmembrane region" description="Helical" evidence="2">
    <location>
        <begin position="151"/>
        <end position="170"/>
    </location>
</feature>
<dbReference type="AlphaFoldDB" id="A0A6A6SRQ8"/>
<evidence type="ECO:0000256" key="2">
    <source>
        <dbReference type="SAM" id="Phobius"/>
    </source>
</evidence>
<dbReference type="SUPFAM" id="SSF52343">
    <property type="entry name" value="Ferredoxin reductase-like, C-terminal NADP-linked domain"/>
    <property type="match status" value="1"/>
</dbReference>
<evidence type="ECO:0000256" key="1">
    <source>
        <dbReference type="SAM" id="MobiDB-lite"/>
    </source>
</evidence>
<dbReference type="Proteomes" id="UP000799324">
    <property type="component" value="Unassembled WGS sequence"/>
</dbReference>
<dbReference type="PANTHER" id="PTHR33927">
    <property type="entry name" value="TRANSMEMBRANE PROTEIN"/>
    <property type="match status" value="1"/>
</dbReference>
<feature type="transmembrane region" description="Helical" evidence="2">
    <location>
        <begin position="212"/>
        <end position="234"/>
    </location>
</feature>
<dbReference type="OrthoDB" id="3142841at2759"/>
<dbReference type="PANTHER" id="PTHR33927:SF5">
    <property type="entry name" value="ENZYME, PUTATIVE (AFU_ORTHOLOGUE AFUA_8G01222)-RELATED"/>
    <property type="match status" value="1"/>
</dbReference>
<dbReference type="EMBL" id="MU004462">
    <property type="protein sequence ID" value="KAF2650242.1"/>
    <property type="molecule type" value="Genomic_DNA"/>
</dbReference>
<proteinExistence type="predicted"/>
<dbReference type="InterPro" id="IPR039261">
    <property type="entry name" value="FNR_nucleotide-bd"/>
</dbReference>
<feature type="compositionally biased region" description="Basic and acidic residues" evidence="1">
    <location>
        <begin position="1"/>
        <end position="15"/>
    </location>
</feature>
<feature type="region of interest" description="Disordered" evidence="1">
    <location>
        <begin position="1"/>
        <end position="25"/>
    </location>
</feature>
<feature type="transmembrane region" description="Helical" evidence="2">
    <location>
        <begin position="177"/>
        <end position="200"/>
    </location>
</feature>
<keyword evidence="2" id="KW-0812">Transmembrane</keyword>
<feature type="transmembrane region" description="Helical" evidence="2">
    <location>
        <begin position="255"/>
        <end position="272"/>
    </location>
</feature>
<keyword evidence="4" id="KW-1185">Reference proteome</keyword>